<evidence type="ECO:0000256" key="1">
    <source>
        <dbReference type="SAM" id="SignalP"/>
    </source>
</evidence>
<reference evidence="2 3" key="1">
    <citation type="submission" date="2019-04" db="EMBL/GenBank/DDBJ databases">
        <authorList>
            <person name="Feng G."/>
            <person name="Zhu H."/>
        </authorList>
    </citation>
    <scope>NUCLEOTIDE SEQUENCE [LARGE SCALE GENOMIC DNA]</scope>
    <source>
        <strain evidence="2 3">6HR-1</strain>
    </source>
</reference>
<dbReference type="AlphaFoldDB" id="A0A4Z0NLP3"/>
<sequence>MRVLVRTGVAASAALVLSLLSAHAQAQTHDLPRQVQDEINTTVQDCRPRERVFGRGFVSRKDVNGDGIPDVILDYGAYKCGDQGAPFCGSAGCNTTVFASTGRGGYVKVLDENVRNLKFRTVNGRPAMVLNLHGSACGKAGAEPCPMTLTWNGARFVRSR</sequence>
<dbReference type="RefSeq" id="WP_135417416.1">
    <property type="nucleotide sequence ID" value="NZ_SRLB01000017.1"/>
</dbReference>
<organism evidence="2 3">
    <name type="scientific">Methylobacterium nonmethylotrophicum</name>
    <dbReference type="NCBI Taxonomy" id="1141884"/>
    <lineage>
        <taxon>Bacteria</taxon>
        <taxon>Pseudomonadati</taxon>
        <taxon>Pseudomonadota</taxon>
        <taxon>Alphaproteobacteria</taxon>
        <taxon>Hyphomicrobiales</taxon>
        <taxon>Methylobacteriaceae</taxon>
        <taxon>Methylobacterium</taxon>
    </lineage>
</organism>
<protein>
    <submittedName>
        <fullName evidence="2">Uncharacterized protein</fullName>
    </submittedName>
</protein>
<keyword evidence="3" id="KW-1185">Reference proteome</keyword>
<evidence type="ECO:0000313" key="3">
    <source>
        <dbReference type="Proteomes" id="UP000297535"/>
    </source>
</evidence>
<evidence type="ECO:0000313" key="2">
    <source>
        <dbReference type="EMBL" id="TGD96775.1"/>
    </source>
</evidence>
<accession>A0A4Z0NLP3</accession>
<comment type="caution">
    <text evidence="2">The sequence shown here is derived from an EMBL/GenBank/DDBJ whole genome shotgun (WGS) entry which is preliminary data.</text>
</comment>
<dbReference type="Proteomes" id="UP000297535">
    <property type="component" value="Unassembled WGS sequence"/>
</dbReference>
<proteinExistence type="predicted"/>
<gene>
    <name evidence="2" type="ORF">EU555_22215</name>
</gene>
<name>A0A4Z0NLP3_9HYPH</name>
<dbReference type="EMBL" id="SRLB01000017">
    <property type="protein sequence ID" value="TGD96775.1"/>
    <property type="molecule type" value="Genomic_DNA"/>
</dbReference>
<keyword evidence="1" id="KW-0732">Signal</keyword>
<dbReference type="OrthoDB" id="7444491at2"/>
<feature type="signal peptide" evidence="1">
    <location>
        <begin position="1"/>
        <end position="26"/>
    </location>
</feature>
<feature type="chain" id="PRO_5021277401" evidence="1">
    <location>
        <begin position="27"/>
        <end position="160"/>
    </location>
</feature>